<dbReference type="GO" id="GO:0003677">
    <property type="term" value="F:DNA binding"/>
    <property type="evidence" value="ECO:0007669"/>
    <property type="project" value="UniProtKB-KW"/>
</dbReference>
<dbReference type="AlphaFoldDB" id="A0A0D7CH69"/>
<keyword evidence="2" id="KW-0238">DNA-binding</keyword>
<protein>
    <submittedName>
        <fullName evidence="2">DNA-binding protein</fullName>
    </submittedName>
</protein>
<evidence type="ECO:0000313" key="3">
    <source>
        <dbReference type="Proteomes" id="UP000032458"/>
    </source>
</evidence>
<evidence type="ECO:0000259" key="1">
    <source>
        <dbReference type="PROSITE" id="PS50943"/>
    </source>
</evidence>
<keyword evidence="3" id="KW-1185">Reference proteome</keyword>
<sequence>MGEHDDAEAVGPIGARVVAWRRRRGMTRDALASHTRLSASALVDLETGRDWIDRRGRLTTLAAALRLDTGELTGQPYPPTGNEHAAVRAVAFHLRRQLAQTPGSTGTAVSIDDLDARTTAARAAAASGDEHSLALALPELVQAADQAVTTVPATGQEVAVRLRVDAHVLAAGLLRRTGYKDLAWMLLHRALPGTSEPLPILVEEVRLLIDLGLPEYALARAARAQDAGAHPDLPALAAVAHAMAGRRRQAEDSLAAAAQQAADGQAEAQLSVARAAVAVEDGAFGEAADHARAADQAALPTAVRARLLTFAATAEARHGRTTQAVAHLVAAEAAAPLRLRLDPFAREVIAGLAARTSDTPQAEAMWNLAGRVGLR</sequence>
<dbReference type="Proteomes" id="UP000032458">
    <property type="component" value="Unassembled WGS sequence"/>
</dbReference>
<gene>
    <name evidence="2" type="ORF">SNA_27960</name>
</gene>
<name>A0A0D7CH69_9ACTN</name>
<dbReference type="SUPFAM" id="SSF47413">
    <property type="entry name" value="lambda repressor-like DNA-binding domains"/>
    <property type="match status" value="1"/>
</dbReference>
<dbReference type="Gene3D" id="1.10.260.40">
    <property type="entry name" value="lambda repressor-like DNA-binding domains"/>
    <property type="match status" value="1"/>
</dbReference>
<accession>A0A0D7CH69</accession>
<evidence type="ECO:0000313" key="2">
    <source>
        <dbReference type="EMBL" id="KIZ15391.1"/>
    </source>
</evidence>
<dbReference type="Pfam" id="PF13560">
    <property type="entry name" value="HTH_31"/>
    <property type="match status" value="1"/>
</dbReference>
<dbReference type="InterPro" id="IPR010982">
    <property type="entry name" value="Lambda_DNA-bd_dom_sf"/>
</dbReference>
<dbReference type="EMBL" id="JRKI01000034">
    <property type="protein sequence ID" value="KIZ15391.1"/>
    <property type="molecule type" value="Genomic_DNA"/>
</dbReference>
<feature type="domain" description="HTH cro/C1-type" evidence="1">
    <location>
        <begin position="17"/>
        <end position="72"/>
    </location>
</feature>
<comment type="caution">
    <text evidence="2">The sequence shown here is derived from an EMBL/GenBank/DDBJ whole genome shotgun (WGS) entry which is preliminary data.</text>
</comment>
<dbReference type="PATRIC" id="fig|1240678.4.peg.5962"/>
<organism evidence="2 3">
    <name type="scientific">Streptomyces natalensis ATCC 27448</name>
    <dbReference type="NCBI Taxonomy" id="1240678"/>
    <lineage>
        <taxon>Bacteria</taxon>
        <taxon>Bacillati</taxon>
        <taxon>Actinomycetota</taxon>
        <taxon>Actinomycetes</taxon>
        <taxon>Kitasatosporales</taxon>
        <taxon>Streptomycetaceae</taxon>
        <taxon>Streptomyces</taxon>
    </lineage>
</organism>
<dbReference type="RefSeq" id="WP_044367278.1">
    <property type="nucleotide sequence ID" value="NZ_JRKI01000034.1"/>
</dbReference>
<dbReference type="InterPro" id="IPR001387">
    <property type="entry name" value="Cro/C1-type_HTH"/>
</dbReference>
<proteinExistence type="predicted"/>
<dbReference type="PROSITE" id="PS50943">
    <property type="entry name" value="HTH_CROC1"/>
    <property type="match status" value="1"/>
</dbReference>
<reference evidence="2 3" key="1">
    <citation type="submission" date="2014-09" db="EMBL/GenBank/DDBJ databases">
        <title>Draft genome sequence of Streptomyces natalensis ATCC 27448, producer of the antifungal pimaricin.</title>
        <authorList>
            <person name="Mendes M.V."/>
            <person name="Beites T."/>
            <person name="Pires S."/>
            <person name="Santos C.L."/>
            <person name="Moradas-Ferreira P."/>
        </authorList>
    </citation>
    <scope>NUCLEOTIDE SEQUENCE [LARGE SCALE GENOMIC DNA]</scope>
    <source>
        <strain evidence="2 3">ATCC 27448</strain>
    </source>
</reference>